<protein>
    <submittedName>
        <fullName evidence="2">Uncharacterized protein</fullName>
    </submittedName>
</protein>
<comment type="caution">
    <text evidence="2">The sequence shown here is derived from an EMBL/GenBank/DDBJ whole genome shotgun (WGS) entry which is preliminary data.</text>
</comment>
<feature type="region of interest" description="Disordered" evidence="1">
    <location>
        <begin position="1"/>
        <end position="27"/>
    </location>
</feature>
<evidence type="ECO:0000256" key="1">
    <source>
        <dbReference type="SAM" id="MobiDB-lite"/>
    </source>
</evidence>
<organism evidence="2 3">
    <name type="scientific">Prorocentrum cordatum</name>
    <dbReference type="NCBI Taxonomy" id="2364126"/>
    <lineage>
        <taxon>Eukaryota</taxon>
        <taxon>Sar</taxon>
        <taxon>Alveolata</taxon>
        <taxon>Dinophyceae</taxon>
        <taxon>Prorocentrales</taxon>
        <taxon>Prorocentraceae</taxon>
        <taxon>Prorocentrum</taxon>
    </lineage>
</organism>
<proteinExistence type="predicted"/>
<sequence>VASAQAQDRANPADEREGAMGDSASRSFQACCDPEGTANIVRKKKAQRACLNRYQEILNQLEQALQGSDRGWVRDTVQDLTKYDREVQAKGEGQFWPELQEHKDYPPIDELRSRLLAQARALDPGAA</sequence>
<dbReference type="EMBL" id="CAUYUJ010014384">
    <property type="protein sequence ID" value="CAK0840494.1"/>
    <property type="molecule type" value="Genomic_DNA"/>
</dbReference>
<evidence type="ECO:0000313" key="2">
    <source>
        <dbReference type="EMBL" id="CAK0840494.1"/>
    </source>
</evidence>
<evidence type="ECO:0000313" key="3">
    <source>
        <dbReference type="Proteomes" id="UP001189429"/>
    </source>
</evidence>
<gene>
    <name evidence="2" type="ORF">PCOR1329_LOCUS35926</name>
</gene>
<name>A0ABN9T619_9DINO</name>
<keyword evidence="3" id="KW-1185">Reference proteome</keyword>
<feature type="non-terminal residue" evidence="2">
    <location>
        <position position="1"/>
    </location>
</feature>
<dbReference type="Proteomes" id="UP001189429">
    <property type="component" value="Unassembled WGS sequence"/>
</dbReference>
<reference evidence="2" key="1">
    <citation type="submission" date="2023-10" db="EMBL/GenBank/DDBJ databases">
        <authorList>
            <person name="Chen Y."/>
            <person name="Shah S."/>
            <person name="Dougan E. K."/>
            <person name="Thang M."/>
            <person name="Chan C."/>
        </authorList>
    </citation>
    <scope>NUCLEOTIDE SEQUENCE [LARGE SCALE GENOMIC DNA]</scope>
</reference>
<accession>A0ABN9T619</accession>